<sequence>MPWKPKHSCRYSLCGELIESGQSYCYKHKDKKPKREYTGDYKRGWPALRSMYLKHNPLCEDCKDKEIVEAAIEVHHKISIEVWPEGR</sequence>
<comment type="caution">
    <text evidence="1">The sequence shown here is derived from an EMBL/GenBank/DDBJ whole genome shotgun (WGS) entry which is preliminary data.</text>
</comment>
<proteinExistence type="predicted"/>
<dbReference type="AlphaFoldDB" id="X1DLT8"/>
<reference evidence="1" key="1">
    <citation type="journal article" date="2014" name="Front. Microbiol.">
        <title>High frequency of phylogenetically diverse reductive dehalogenase-homologous genes in deep subseafloor sedimentary metagenomes.</title>
        <authorList>
            <person name="Kawai M."/>
            <person name="Futagami T."/>
            <person name="Toyoda A."/>
            <person name="Takaki Y."/>
            <person name="Nishi S."/>
            <person name="Hori S."/>
            <person name="Arai W."/>
            <person name="Tsubouchi T."/>
            <person name="Morono Y."/>
            <person name="Uchiyama I."/>
            <person name="Ito T."/>
            <person name="Fujiyama A."/>
            <person name="Inagaki F."/>
            <person name="Takami H."/>
        </authorList>
    </citation>
    <scope>NUCLEOTIDE SEQUENCE</scope>
    <source>
        <strain evidence="1">Expedition CK06-06</strain>
    </source>
</reference>
<gene>
    <name evidence="1" type="ORF">S01H4_43247</name>
</gene>
<protein>
    <recommendedName>
        <fullName evidence="2">HNH endonuclease</fullName>
    </recommendedName>
</protein>
<evidence type="ECO:0000313" key="1">
    <source>
        <dbReference type="EMBL" id="GAG97381.1"/>
    </source>
</evidence>
<feature type="non-terminal residue" evidence="1">
    <location>
        <position position="87"/>
    </location>
</feature>
<dbReference type="EMBL" id="BART01023840">
    <property type="protein sequence ID" value="GAG97381.1"/>
    <property type="molecule type" value="Genomic_DNA"/>
</dbReference>
<name>X1DLT8_9ZZZZ</name>
<evidence type="ECO:0008006" key="2">
    <source>
        <dbReference type="Google" id="ProtNLM"/>
    </source>
</evidence>
<accession>X1DLT8</accession>
<organism evidence="1">
    <name type="scientific">marine sediment metagenome</name>
    <dbReference type="NCBI Taxonomy" id="412755"/>
    <lineage>
        <taxon>unclassified sequences</taxon>
        <taxon>metagenomes</taxon>
        <taxon>ecological metagenomes</taxon>
    </lineage>
</organism>